<gene>
    <name evidence="2" type="ORF">QE152_g14011</name>
</gene>
<dbReference type="Proteomes" id="UP001458880">
    <property type="component" value="Unassembled WGS sequence"/>
</dbReference>
<evidence type="ECO:0000256" key="1">
    <source>
        <dbReference type="SAM" id="MobiDB-lite"/>
    </source>
</evidence>
<dbReference type="EMBL" id="JASPKY010000138">
    <property type="protein sequence ID" value="KAK9731032.1"/>
    <property type="molecule type" value="Genomic_DNA"/>
</dbReference>
<comment type="caution">
    <text evidence="2">The sequence shown here is derived from an EMBL/GenBank/DDBJ whole genome shotgun (WGS) entry which is preliminary data.</text>
</comment>
<feature type="region of interest" description="Disordered" evidence="1">
    <location>
        <begin position="28"/>
        <end position="68"/>
    </location>
</feature>
<proteinExistence type="predicted"/>
<evidence type="ECO:0000313" key="2">
    <source>
        <dbReference type="EMBL" id="KAK9731032.1"/>
    </source>
</evidence>
<protein>
    <submittedName>
        <fullName evidence="2">Uncharacterized protein</fullName>
    </submittedName>
</protein>
<organism evidence="2 3">
    <name type="scientific">Popillia japonica</name>
    <name type="common">Japanese beetle</name>
    <dbReference type="NCBI Taxonomy" id="7064"/>
    <lineage>
        <taxon>Eukaryota</taxon>
        <taxon>Metazoa</taxon>
        <taxon>Ecdysozoa</taxon>
        <taxon>Arthropoda</taxon>
        <taxon>Hexapoda</taxon>
        <taxon>Insecta</taxon>
        <taxon>Pterygota</taxon>
        <taxon>Neoptera</taxon>
        <taxon>Endopterygota</taxon>
        <taxon>Coleoptera</taxon>
        <taxon>Polyphaga</taxon>
        <taxon>Scarabaeiformia</taxon>
        <taxon>Scarabaeidae</taxon>
        <taxon>Rutelinae</taxon>
        <taxon>Popillia</taxon>
    </lineage>
</organism>
<name>A0AAW1LAV4_POPJA</name>
<keyword evidence="3" id="KW-1185">Reference proteome</keyword>
<accession>A0AAW1LAV4</accession>
<reference evidence="2 3" key="1">
    <citation type="journal article" date="2024" name="BMC Genomics">
        <title>De novo assembly and annotation of Popillia japonica's genome with initial clues to its potential as an invasive pest.</title>
        <authorList>
            <person name="Cucini C."/>
            <person name="Boschi S."/>
            <person name="Funari R."/>
            <person name="Cardaioli E."/>
            <person name="Iannotti N."/>
            <person name="Marturano G."/>
            <person name="Paoli F."/>
            <person name="Bruttini M."/>
            <person name="Carapelli A."/>
            <person name="Frati F."/>
            <person name="Nardi F."/>
        </authorList>
    </citation>
    <scope>NUCLEOTIDE SEQUENCE [LARGE SCALE GENOMIC DNA]</scope>
    <source>
        <strain evidence="2">DMR45628</strain>
    </source>
</reference>
<sequence length="110" mass="12551">MPLSAVRERASKALSVRIAAVSRISTDVKKGKELHSPNKRKHQREKPDVKKGKELHSPNKRKHQREKPVVDIDDFAKCAIRSAVYDMYRDKQHITLQSLAATLQKLVEKG</sequence>
<feature type="compositionally biased region" description="Basic and acidic residues" evidence="1">
    <location>
        <begin position="45"/>
        <end position="57"/>
    </location>
</feature>
<evidence type="ECO:0000313" key="3">
    <source>
        <dbReference type="Proteomes" id="UP001458880"/>
    </source>
</evidence>
<dbReference type="AlphaFoldDB" id="A0AAW1LAV4"/>